<organism evidence="2 3">
    <name type="scientific">Ooceraea biroi</name>
    <name type="common">Clonal raider ant</name>
    <name type="synonym">Cerapachys biroi</name>
    <dbReference type="NCBI Taxonomy" id="2015173"/>
    <lineage>
        <taxon>Eukaryota</taxon>
        <taxon>Metazoa</taxon>
        <taxon>Ecdysozoa</taxon>
        <taxon>Arthropoda</taxon>
        <taxon>Hexapoda</taxon>
        <taxon>Insecta</taxon>
        <taxon>Pterygota</taxon>
        <taxon>Neoptera</taxon>
        <taxon>Endopterygota</taxon>
        <taxon>Hymenoptera</taxon>
        <taxon>Apocrita</taxon>
        <taxon>Aculeata</taxon>
        <taxon>Formicoidea</taxon>
        <taxon>Formicidae</taxon>
        <taxon>Dorylinae</taxon>
        <taxon>Ooceraea</taxon>
    </lineage>
</organism>
<accession>A0A026WVY2</accession>
<sequence>MGADPCPQTEAGPTPPPEWCGGTRRHEVGRAEWPRSVAKVGIRLKCDEKH</sequence>
<dbReference type="EMBL" id="KK107078">
    <property type="protein sequence ID" value="EZA60220.1"/>
    <property type="molecule type" value="Genomic_DNA"/>
</dbReference>
<proteinExistence type="predicted"/>
<name>A0A026WVY2_OOCBI</name>
<dbReference type="AlphaFoldDB" id="A0A026WVY2"/>
<evidence type="ECO:0000313" key="3">
    <source>
        <dbReference type="Proteomes" id="UP000053097"/>
    </source>
</evidence>
<keyword evidence="3" id="KW-1185">Reference proteome</keyword>
<dbReference type="Proteomes" id="UP000053097">
    <property type="component" value="Unassembled WGS sequence"/>
</dbReference>
<gene>
    <name evidence="2" type="ORF">X777_13308</name>
</gene>
<reference evidence="2 3" key="1">
    <citation type="journal article" date="2014" name="Curr. Biol.">
        <title>The genome of the clonal raider ant Cerapachys biroi.</title>
        <authorList>
            <person name="Oxley P.R."/>
            <person name="Ji L."/>
            <person name="Fetter-Pruneda I."/>
            <person name="McKenzie S.K."/>
            <person name="Li C."/>
            <person name="Hu H."/>
            <person name="Zhang G."/>
            <person name="Kronauer D.J."/>
        </authorList>
    </citation>
    <scope>NUCLEOTIDE SEQUENCE [LARGE SCALE GENOMIC DNA]</scope>
</reference>
<feature type="region of interest" description="Disordered" evidence="1">
    <location>
        <begin position="1"/>
        <end position="24"/>
    </location>
</feature>
<evidence type="ECO:0000256" key="1">
    <source>
        <dbReference type="SAM" id="MobiDB-lite"/>
    </source>
</evidence>
<evidence type="ECO:0000313" key="2">
    <source>
        <dbReference type="EMBL" id="EZA60220.1"/>
    </source>
</evidence>
<protein>
    <submittedName>
        <fullName evidence="2">Uncharacterized protein</fullName>
    </submittedName>
</protein>